<evidence type="ECO:0000313" key="3">
    <source>
        <dbReference type="EMBL" id="SMP02285.1"/>
    </source>
</evidence>
<sequence>MRAPFTLILTLFMAATFFVAGCAETTSGANPVGAAKAPQEEVVTKNVVEEVEPQGTRILAMGDSMMAWHTFTGQSIPHTIEAVLGEPVYNTAISGAKITYKLPLSGAMGMRIENQYRKGEWDWVVLNGGGNDLWLGCGCGKCAGKMNKMISEDGKRGVIPMMVQKYRHAGAQVAWVGYLRSPGAWSPVEGCRDTGNELEQRINKLAAIDPGVHYVSLADLVPNGDRSFHTFDMIHPSIKGSREIGKRVASVIAAHDAAR</sequence>
<accession>A0ABY1N842</accession>
<name>A0ABY1N842_9RHOB</name>
<evidence type="ECO:0000259" key="2">
    <source>
        <dbReference type="Pfam" id="PF13472"/>
    </source>
</evidence>
<dbReference type="EMBL" id="FXTY01000001">
    <property type="protein sequence ID" value="SMP02285.1"/>
    <property type="molecule type" value="Genomic_DNA"/>
</dbReference>
<dbReference type="Pfam" id="PF13472">
    <property type="entry name" value="Lipase_GDSL_2"/>
    <property type="match status" value="1"/>
</dbReference>
<keyword evidence="1" id="KW-0732">Signal</keyword>
<dbReference type="CDD" id="cd00229">
    <property type="entry name" value="SGNH_hydrolase"/>
    <property type="match status" value="1"/>
</dbReference>
<dbReference type="SUPFAM" id="SSF52266">
    <property type="entry name" value="SGNH hydrolase"/>
    <property type="match status" value="1"/>
</dbReference>
<comment type="caution">
    <text evidence="3">The sequence shown here is derived from an EMBL/GenBank/DDBJ whole genome shotgun (WGS) entry which is preliminary data.</text>
</comment>
<dbReference type="InterPro" id="IPR013830">
    <property type="entry name" value="SGNH_hydro"/>
</dbReference>
<dbReference type="PROSITE" id="PS51257">
    <property type="entry name" value="PROKAR_LIPOPROTEIN"/>
    <property type="match status" value="1"/>
</dbReference>
<dbReference type="RefSeq" id="WP_283424101.1">
    <property type="nucleotide sequence ID" value="NZ_FXTY01000001.1"/>
</dbReference>
<gene>
    <name evidence="3" type="ORF">SAMN06265373_101229</name>
</gene>
<dbReference type="Gene3D" id="3.40.50.1110">
    <property type="entry name" value="SGNH hydrolase"/>
    <property type="match status" value="1"/>
</dbReference>
<proteinExistence type="predicted"/>
<protein>
    <submittedName>
        <fullName evidence="3">GDSL-like Lipase/Acylhydrolase family protein</fullName>
    </submittedName>
</protein>
<reference evidence="3 4" key="1">
    <citation type="submission" date="2017-05" db="EMBL/GenBank/DDBJ databases">
        <authorList>
            <person name="Varghese N."/>
            <person name="Submissions S."/>
        </authorList>
    </citation>
    <scope>NUCLEOTIDE SEQUENCE [LARGE SCALE GENOMIC DNA]</scope>
    <source>
        <strain evidence="3 4">DSM 29734</strain>
    </source>
</reference>
<feature type="chain" id="PRO_5046839019" evidence="1">
    <location>
        <begin position="23"/>
        <end position="259"/>
    </location>
</feature>
<evidence type="ECO:0000313" key="4">
    <source>
        <dbReference type="Proteomes" id="UP001157961"/>
    </source>
</evidence>
<dbReference type="InterPro" id="IPR036514">
    <property type="entry name" value="SGNH_hydro_sf"/>
</dbReference>
<keyword evidence="4" id="KW-1185">Reference proteome</keyword>
<feature type="domain" description="SGNH hydrolase-type esterase" evidence="2">
    <location>
        <begin position="60"/>
        <end position="242"/>
    </location>
</feature>
<feature type="signal peptide" evidence="1">
    <location>
        <begin position="1"/>
        <end position="22"/>
    </location>
</feature>
<dbReference type="Proteomes" id="UP001157961">
    <property type="component" value="Unassembled WGS sequence"/>
</dbReference>
<evidence type="ECO:0000256" key="1">
    <source>
        <dbReference type="SAM" id="SignalP"/>
    </source>
</evidence>
<organism evidence="3 4">
    <name type="scientific">Shimia sagamensis</name>
    <dbReference type="NCBI Taxonomy" id="1566352"/>
    <lineage>
        <taxon>Bacteria</taxon>
        <taxon>Pseudomonadati</taxon>
        <taxon>Pseudomonadota</taxon>
        <taxon>Alphaproteobacteria</taxon>
        <taxon>Rhodobacterales</taxon>
        <taxon>Roseobacteraceae</taxon>
    </lineage>
</organism>